<protein>
    <submittedName>
        <fullName evidence="2">Uncharacterized protein</fullName>
    </submittedName>
</protein>
<gene>
    <name evidence="3" type="ORF">B0293_41560</name>
    <name evidence="2" type="ORF">C791_1299</name>
</gene>
<dbReference type="PATRIC" id="fig|1238180.3.peg.2041"/>
<keyword evidence="1" id="KW-0812">Transmembrane</keyword>
<dbReference type="EMBL" id="ANMG01000015">
    <property type="protein sequence ID" value="EMD28300.1"/>
    <property type="molecule type" value="Genomic_DNA"/>
</dbReference>
<feature type="transmembrane region" description="Helical" evidence="1">
    <location>
        <begin position="17"/>
        <end position="35"/>
    </location>
</feature>
<keyword evidence="1" id="KW-1133">Transmembrane helix</keyword>
<sequence>MASTKWRFGETRLPPKAAIGLALLWVVIAIFWIVLGVTDDGPMRWNNWFNVGLGVWLLLSSSHYWISVIRERRTRQ</sequence>
<keyword evidence="1" id="KW-0472">Membrane</keyword>
<accession>M2Q8J5</accession>
<reference evidence="2 4" key="1">
    <citation type="submission" date="2012-10" db="EMBL/GenBank/DDBJ databases">
        <title>Genome assembly of Amycolatopsis azurea DSM 43854.</title>
        <authorList>
            <person name="Khatri I."/>
            <person name="Kaur I."/>
            <person name="Subramanian S."/>
            <person name="Mayilraj S."/>
        </authorList>
    </citation>
    <scope>NUCLEOTIDE SEQUENCE [LARGE SCALE GENOMIC DNA]</scope>
    <source>
        <strain evidence="2 4">DSM 43854</strain>
    </source>
</reference>
<comment type="caution">
    <text evidence="2">The sequence shown here is derived from an EMBL/GenBank/DDBJ whole genome shotgun (WGS) entry which is preliminary data.</text>
</comment>
<proteinExistence type="predicted"/>
<organism evidence="2 4">
    <name type="scientific">Amycolatopsis azurea DSM 43854</name>
    <dbReference type="NCBI Taxonomy" id="1238180"/>
    <lineage>
        <taxon>Bacteria</taxon>
        <taxon>Bacillati</taxon>
        <taxon>Actinomycetota</taxon>
        <taxon>Actinomycetes</taxon>
        <taxon>Pseudonocardiales</taxon>
        <taxon>Pseudonocardiaceae</taxon>
        <taxon>Amycolatopsis</taxon>
    </lineage>
</organism>
<name>M2Q8J5_9PSEU</name>
<evidence type="ECO:0000313" key="2">
    <source>
        <dbReference type="EMBL" id="EMD28300.1"/>
    </source>
</evidence>
<evidence type="ECO:0000313" key="5">
    <source>
        <dbReference type="Proteomes" id="UP000188551"/>
    </source>
</evidence>
<evidence type="ECO:0000313" key="4">
    <source>
        <dbReference type="Proteomes" id="UP000014137"/>
    </source>
</evidence>
<dbReference type="RefSeq" id="WP_005154058.1">
    <property type="nucleotide sequence ID" value="NZ_ANMG01000015.1"/>
</dbReference>
<dbReference type="EMBL" id="MUXN01000037">
    <property type="protein sequence ID" value="OOC00807.1"/>
    <property type="molecule type" value="Genomic_DNA"/>
</dbReference>
<evidence type="ECO:0000256" key="1">
    <source>
        <dbReference type="SAM" id="Phobius"/>
    </source>
</evidence>
<dbReference type="OrthoDB" id="9920665at2"/>
<dbReference type="Proteomes" id="UP000014137">
    <property type="component" value="Unassembled WGS sequence"/>
</dbReference>
<dbReference type="Proteomes" id="UP000188551">
    <property type="component" value="Unassembled WGS sequence"/>
</dbReference>
<evidence type="ECO:0000313" key="3">
    <source>
        <dbReference type="EMBL" id="OOC00807.1"/>
    </source>
</evidence>
<feature type="transmembrane region" description="Helical" evidence="1">
    <location>
        <begin position="47"/>
        <end position="66"/>
    </location>
</feature>
<keyword evidence="5" id="KW-1185">Reference proteome</keyword>
<dbReference type="AlphaFoldDB" id="M2Q8J5"/>
<reference evidence="3 5" key="2">
    <citation type="submission" date="2017-02" db="EMBL/GenBank/DDBJ databases">
        <title>Amycolatopsis azurea DSM 43854 draft genome.</title>
        <authorList>
            <person name="Mayilraj S."/>
        </authorList>
    </citation>
    <scope>NUCLEOTIDE SEQUENCE [LARGE SCALE GENOMIC DNA]</scope>
    <source>
        <strain evidence="3 5">DSM 43854</strain>
    </source>
</reference>